<dbReference type="PANTHER" id="PTHR31623">
    <property type="entry name" value="F21J9.9"/>
    <property type="match status" value="1"/>
</dbReference>
<dbReference type="Proteomes" id="UP000237000">
    <property type="component" value="Unassembled WGS sequence"/>
</dbReference>
<comment type="caution">
    <text evidence="4">The sequence shown here is derived from an EMBL/GenBank/DDBJ whole genome shotgun (WGS) entry which is preliminary data.</text>
</comment>
<dbReference type="InParanoid" id="A0A2P5DE64"/>
<dbReference type="EMBL" id="JXTC01000276">
    <property type="protein sequence ID" value="PON71585.1"/>
    <property type="molecule type" value="Genomic_DNA"/>
</dbReference>
<evidence type="ECO:0000256" key="1">
    <source>
        <dbReference type="ARBA" id="ARBA00009861"/>
    </source>
</evidence>
<accession>A0A2P5DE64</accession>
<dbReference type="InterPro" id="IPR023213">
    <property type="entry name" value="CAT-like_dom_sf"/>
</dbReference>
<evidence type="ECO:0000256" key="3">
    <source>
        <dbReference type="ARBA" id="ARBA00023315"/>
    </source>
</evidence>
<comment type="similarity">
    <text evidence="1">Belongs to the plant acyltransferase family.</text>
</comment>
<dbReference type="PANTHER" id="PTHR31623:SF46">
    <property type="entry name" value="VINORINE SYNTHASE-LIKE"/>
    <property type="match status" value="1"/>
</dbReference>
<keyword evidence="3" id="KW-0012">Acyltransferase</keyword>
<proteinExistence type="inferred from homology"/>
<keyword evidence="2 4" id="KW-0808">Transferase</keyword>
<evidence type="ECO:0000313" key="5">
    <source>
        <dbReference type="Proteomes" id="UP000237000"/>
    </source>
</evidence>
<reference evidence="5" key="1">
    <citation type="submission" date="2016-06" db="EMBL/GenBank/DDBJ databases">
        <title>Parallel loss of symbiosis genes in relatives of nitrogen-fixing non-legume Parasponia.</title>
        <authorList>
            <person name="Van Velzen R."/>
            <person name="Holmer R."/>
            <person name="Bu F."/>
            <person name="Rutten L."/>
            <person name="Van Zeijl A."/>
            <person name="Liu W."/>
            <person name="Santuari L."/>
            <person name="Cao Q."/>
            <person name="Sharma T."/>
            <person name="Shen D."/>
            <person name="Roswanjaya Y."/>
            <person name="Wardhani T."/>
            <person name="Kalhor M.S."/>
            <person name="Jansen J."/>
            <person name="Van den Hoogen J."/>
            <person name="Gungor B."/>
            <person name="Hartog M."/>
            <person name="Hontelez J."/>
            <person name="Verver J."/>
            <person name="Yang W.-C."/>
            <person name="Schijlen E."/>
            <person name="Repin R."/>
            <person name="Schilthuizen M."/>
            <person name="Schranz E."/>
            <person name="Heidstra R."/>
            <person name="Miyata K."/>
            <person name="Fedorova E."/>
            <person name="Kohlen W."/>
            <person name="Bisseling T."/>
            <person name="Smit S."/>
            <person name="Geurts R."/>
        </authorList>
    </citation>
    <scope>NUCLEOTIDE SEQUENCE [LARGE SCALE GENOMIC DNA]</scope>
    <source>
        <strain evidence="5">cv. RG33-2</strain>
    </source>
</reference>
<name>A0A2P5DE64_TREOI</name>
<protein>
    <submittedName>
        <fullName evidence="4">Transferase</fullName>
    </submittedName>
</protein>
<dbReference type="OrthoDB" id="671439at2759"/>
<evidence type="ECO:0000256" key="2">
    <source>
        <dbReference type="ARBA" id="ARBA00022679"/>
    </source>
</evidence>
<organism evidence="4 5">
    <name type="scientific">Trema orientale</name>
    <name type="common">Charcoal tree</name>
    <name type="synonym">Celtis orientalis</name>
    <dbReference type="NCBI Taxonomy" id="63057"/>
    <lineage>
        <taxon>Eukaryota</taxon>
        <taxon>Viridiplantae</taxon>
        <taxon>Streptophyta</taxon>
        <taxon>Embryophyta</taxon>
        <taxon>Tracheophyta</taxon>
        <taxon>Spermatophyta</taxon>
        <taxon>Magnoliopsida</taxon>
        <taxon>eudicotyledons</taxon>
        <taxon>Gunneridae</taxon>
        <taxon>Pentapetalae</taxon>
        <taxon>rosids</taxon>
        <taxon>fabids</taxon>
        <taxon>Rosales</taxon>
        <taxon>Cannabaceae</taxon>
        <taxon>Trema</taxon>
    </lineage>
</organism>
<sequence length="441" mass="49146">MKVEVEVISNEIIKPSSPTPDHLRHYQLSFLDQTSPKHYNPLVFFYDLNGDHNITDISNKIKKSLSEVLTLFYPLAGRVKTDQLVDCSDEGASYSVARVNSTCQLSDVIKNPLPTDLCKFLPFELHQLTEFPLGVQLNIFEGGGIAIGLCISHQFADALSCIMFVGTWVAISRGEAADGDHDRKPDRPEFVAATIFPPKDDPGYDASASITTDVKTKRFVFDASAIEAIRSQYEEGRVGLGGHHKRTSRVEALSAFIWSRFVAATRDELSPELEKVYTVIHAVNLRPRFDPPLSEHSFGNISRCSFATFSGEEDGFEVVRRIREGFKEVNMDYLRKVQEGKDSQFDLIVENAQSVRMRGGQLSTLVFTSLCRFPLYDADFGWGEPTWVSSASLCFNNLVAFLDAKTGNGIEAYIGLKDEQMAKLEADEDFLRTVSPLGAQS</sequence>
<dbReference type="Pfam" id="PF02458">
    <property type="entry name" value="Transferase"/>
    <property type="match status" value="1"/>
</dbReference>
<dbReference type="GO" id="GO:0016746">
    <property type="term" value="F:acyltransferase activity"/>
    <property type="evidence" value="ECO:0007669"/>
    <property type="project" value="UniProtKB-KW"/>
</dbReference>
<dbReference type="STRING" id="63057.A0A2P5DE64"/>
<dbReference type="AlphaFoldDB" id="A0A2P5DE64"/>
<dbReference type="Gene3D" id="3.30.559.10">
    <property type="entry name" value="Chloramphenicol acetyltransferase-like domain"/>
    <property type="match status" value="2"/>
</dbReference>
<gene>
    <name evidence="4" type="ORF">TorRG33x02_253810</name>
</gene>
<keyword evidence="5" id="KW-1185">Reference proteome</keyword>
<evidence type="ECO:0000313" key="4">
    <source>
        <dbReference type="EMBL" id="PON71585.1"/>
    </source>
</evidence>